<reference evidence="7" key="4">
    <citation type="submission" date="2025-08" db="UniProtKB">
        <authorList>
            <consortium name="Ensembl"/>
        </authorList>
    </citation>
    <scope>IDENTIFICATION</scope>
</reference>
<dbReference type="Proteomes" id="UP000314986">
    <property type="component" value="Unassembled WGS sequence"/>
</dbReference>
<reference evidence="8" key="1">
    <citation type="journal article" date="2006" name="Science">
        <title>Ancient noncoding elements conserved in the human genome.</title>
        <authorList>
            <person name="Venkatesh B."/>
            <person name="Kirkness E.F."/>
            <person name="Loh Y.H."/>
            <person name="Halpern A.L."/>
            <person name="Lee A.P."/>
            <person name="Johnson J."/>
            <person name="Dandona N."/>
            <person name="Viswanathan L.D."/>
            <person name="Tay A."/>
            <person name="Venter J.C."/>
            <person name="Strausberg R.L."/>
            <person name="Brenner S."/>
        </authorList>
    </citation>
    <scope>NUCLEOTIDE SEQUENCE [LARGE SCALE GENOMIC DNA]</scope>
</reference>
<feature type="domain" description="C2H2-type" evidence="6">
    <location>
        <begin position="416"/>
        <end position="443"/>
    </location>
</feature>
<evidence type="ECO:0000256" key="3">
    <source>
        <dbReference type="ARBA" id="ARBA00022771"/>
    </source>
</evidence>
<keyword evidence="8" id="KW-1185">Reference proteome</keyword>
<evidence type="ECO:0000259" key="6">
    <source>
        <dbReference type="PROSITE" id="PS50157"/>
    </source>
</evidence>
<keyword evidence="2" id="KW-0677">Repeat</keyword>
<feature type="domain" description="C2H2-type" evidence="6">
    <location>
        <begin position="127"/>
        <end position="154"/>
    </location>
</feature>
<dbReference type="SMART" id="SM00355">
    <property type="entry name" value="ZnF_C2H2"/>
    <property type="match status" value="7"/>
</dbReference>
<organism evidence="7 8">
    <name type="scientific">Callorhinchus milii</name>
    <name type="common">Ghost shark</name>
    <dbReference type="NCBI Taxonomy" id="7868"/>
    <lineage>
        <taxon>Eukaryota</taxon>
        <taxon>Metazoa</taxon>
        <taxon>Chordata</taxon>
        <taxon>Craniata</taxon>
        <taxon>Vertebrata</taxon>
        <taxon>Chondrichthyes</taxon>
        <taxon>Holocephali</taxon>
        <taxon>Chimaeriformes</taxon>
        <taxon>Callorhinchidae</taxon>
        <taxon>Callorhinchus</taxon>
    </lineage>
</organism>
<keyword evidence="1" id="KW-0479">Metal-binding</keyword>
<dbReference type="STRING" id="7868.ENSCMIP00000043988"/>
<dbReference type="Gene3D" id="3.30.160.60">
    <property type="entry name" value="Classic Zinc Finger"/>
    <property type="match status" value="3"/>
</dbReference>
<keyword evidence="3 5" id="KW-0863">Zinc-finger</keyword>
<dbReference type="SUPFAM" id="SSF57667">
    <property type="entry name" value="beta-beta-alpha zinc fingers"/>
    <property type="match status" value="2"/>
</dbReference>
<dbReference type="InterPro" id="IPR013087">
    <property type="entry name" value="Znf_C2H2_type"/>
</dbReference>
<dbReference type="Ensembl" id="ENSCMIT00000044622.1">
    <property type="protein sequence ID" value="ENSCMIP00000043988.1"/>
    <property type="gene ID" value="ENSCMIG00000018232.1"/>
</dbReference>
<dbReference type="InterPro" id="IPR036236">
    <property type="entry name" value="Znf_C2H2_sf"/>
</dbReference>
<dbReference type="PANTHER" id="PTHR24403:SF109">
    <property type="entry name" value="ZINC FINGER PROTEIN 845-LIKE"/>
    <property type="match status" value="1"/>
</dbReference>
<keyword evidence="4" id="KW-0862">Zinc</keyword>
<proteinExistence type="predicted"/>
<dbReference type="GO" id="GO:0008270">
    <property type="term" value="F:zinc ion binding"/>
    <property type="evidence" value="ECO:0007669"/>
    <property type="project" value="UniProtKB-KW"/>
</dbReference>
<protein>
    <submittedName>
        <fullName evidence="7">Zinc finger protein 462-like</fullName>
    </submittedName>
</protein>
<sequence>MSTLDSDFPEVDASCSEEISELYFCKQRSANGESISVFDHCQKQQTCRKVGKTFFQKTLESESCDVLRVKTPLESSFLSCSAPQGIFQYQSQVRIPAGKMLSGEQVTKVQEKYSDIKMEPSTMVEGYRCDHCGRLFKALSGLRTHEKTHFVSKTWHSRDVSQSLNSQNCKSKLKNVNQHASSEGRRYRCPRCSYSTSLIEQLRSHSLKVHGRFLMPKLRASVSDAKGSGECLYQTYDENVFLEFQQDILESYGQTAELGLEAQRSPPISVESYSCEFCDFITYRFQDMKNHYSRVHCEYPYFECRKCSFFSGKKNALSQHAGLCKLAVGMQRFSTEKIDRDILVEDCRVQGKECAVLSGLASNEGASETLRCPLCLYNTKHKNSLVNHIVEHKNKGVPSLEKYEPDILQFPSGKAFCCDRCSFITDSQDKLICHLNFHSPLKPYKCRLCFFETALQTELETHLKELHKVKCNLDLAGEVNLDEVNLAADFALIKKQC</sequence>
<reference evidence="8" key="3">
    <citation type="journal article" date="2014" name="Nature">
        <title>Elephant shark genome provides unique insights into gnathostome evolution.</title>
        <authorList>
            <consortium name="International Elephant Shark Genome Sequencing Consortium"/>
            <person name="Venkatesh B."/>
            <person name="Lee A.P."/>
            <person name="Ravi V."/>
            <person name="Maurya A.K."/>
            <person name="Lian M.M."/>
            <person name="Swann J.B."/>
            <person name="Ohta Y."/>
            <person name="Flajnik M.F."/>
            <person name="Sutoh Y."/>
            <person name="Kasahara M."/>
            <person name="Hoon S."/>
            <person name="Gangu V."/>
            <person name="Roy S.W."/>
            <person name="Irimia M."/>
            <person name="Korzh V."/>
            <person name="Kondrychyn I."/>
            <person name="Lim Z.W."/>
            <person name="Tay B.H."/>
            <person name="Tohari S."/>
            <person name="Kong K.W."/>
            <person name="Ho S."/>
            <person name="Lorente-Galdos B."/>
            <person name="Quilez J."/>
            <person name="Marques-Bonet T."/>
            <person name="Raney B.J."/>
            <person name="Ingham P.W."/>
            <person name="Tay A."/>
            <person name="Hillier L.W."/>
            <person name="Minx P."/>
            <person name="Boehm T."/>
            <person name="Wilson R.K."/>
            <person name="Brenner S."/>
            <person name="Warren W.C."/>
        </authorList>
    </citation>
    <scope>NUCLEOTIDE SEQUENCE [LARGE SCALE GENOMIC DNA]</scope>
</reference>
<evidence type="ECO:0000313" key="8">
    <source>
        <dbReference type="Proteomes" id="UP000314986"/>
    </source>
</evidence>
<dbReference type="GO" id="GO:0005634">
    <property type="term" value="C:nucleus"/>
    <property type="evidence" value="ECO:0007669"/>
    <property type="project" value="TreeGrafter"/>
</dbReference>
<dbReference type="AlphaFoldDB" id="A0A4W3K0E4"/>
<dbReference type="GO" id="GO:0045944">
    <property type="term" value="P:positive regulation of transcription by RNA polymerase II"/>
    <property type="evidence" value="ECO:0007669"/>
    <property type="project" value="TreeGrafter"/>
</dbReference>
<dbReference type="PROSITE" id="PS00028">
    <property type="entry name" value="ZINC_FINGER_C2H2_1"/>
    <property type="match status" value="1"/>
</dbReference>
<gene>
    <name evidence="7" type="primary">LOC103183505</name>
</gene>
<dbReference type="InParanoid" id="A0A4W3K0E4"/>
<dbReference type="InterPro" id="IPR050688">
    <property type="entry name" value="Zinc_finger/UBP_domain"/>
</dbReference>
<dbReference type="PANTHER" id="PTHR24403">
    <property type="entry name" value="ZINC FINGER PROTEIN"/>
    <property type="match status" value="1"/>
</dbReference>
<reference evidence="8" key="2">
    <citation type="journal article" date="2007" name="PLoS Biol.">
        <title>Survey sequencing and comparative analysis of the elephant shark (Callorhinchus milii) genome.</title>
        <authorList>
            <person name="Venkatesh B."/>
            <person name="Kirkness E.F."/>
            <person name="Loh Y.H."/>
            <person name="Halpern A.L."/>
            <person name="Lee A.P."/>
            <person name="Johnson J."/>
            <person name="Dandona N."/>
            <person name="Viswanathan L.D."/>
            <person name="Tay A."/>
            <person name="Venter J.C."/>
            <person name="Strausberg R.L."/>
            <person name="Brenner S."/>
        </authorList>
    </citation>
    <scope>NUCLEOTIDE SEQUENCE [LARGE SCALE GENOMIC DNA]</scope>
</reference>
<dbReference type="GeneTree" id="ENSGT00940000156411"/>
<name>A0A4W3K0E4_CALMI</name>
<evidence type="ECO:0000256" key="1">
    <source>
        <dbReference type="ARBA" id="ARBA00022723"/>
    </source>
</evidence>
<evidence type="ECO:0000313" key="7">
    <source>
        <dbReference type="Ensembl" id="ENSCMIP00000043988.1"/>
    </source>
</evidence>
<evidence type="ECO:0000256" key="2">
    <source>
        <dbReference type="ARBA" id="ARBA00022737"/>
    </source>
</evidence>
<reference evidence="7" key="5">
    <citation type="submission" date="2025-09" db="UniProtKB">
        <authorList>
            <consortium name="Ensembl"/>
        </authorList>
    </citation>
    <scope>IDENTIFICATION</scope>
</reference>
<evidence type="ECO:0000256" key="5">
    <source>
        <dbReference type="PROSITE-ProRule" id="PRU00042"/>
    </source>
</evidence>
<accession>A0A4W3K0E4</accession>
<dbReference type="PROSITE" id="PS50157">
    <property type="entry name" value="ZINC_FINGER_C2H2_2"/>
    <property type="match status" value="2"/>
</dbReference>
<evidence type="ECO:0000256" key="4">
    <source>
        <dbReference type="ARBA" id="ARBA00022833"/>
    </source>
</evidence>